<name>A0A942DWG3_9HYPH</name>
<reference evidence="4" key="1">
    <citation type="submission" date="2021-04" db="EMBL/GenBank/DDBJ databases">
        <title>Pseudaminobacter soli sp. nov., isolated from paddy soil contaminated by heavy metals.</title>
        <authorList>
            <person name="Zhang K."/>
        </authorList>
    </citation>
    <scope>NUCLEOTIDE SEQUENCE</scope>
    <source>
        <strain evidence="4">19-2017</strain>
    </source>
</reference>
<dbReference type="EMBL" id="JAGWCR010000004">
    <property type="protein sequence ID" value="MBS3648939.1"/>
    <property type="molecule type" value="Genomic_DNA"/>
</dbReference>
<evidence type="ECO:0000313" key="4">
    <source>
        <dbReference type="EMBL" id="MBS3648939.1"/>
    </source>
</evidence>
<dbReference type="Pfam" id="PF02563">
    <property type="entry name" value="Poly_export"/>
    <property type="match status" value="1"/>
</dbReference>
<feature type="chain" id="PRO_5036953504" evidence="2">
    <location>
        <begin position="29"/>
        <end position="401"/>
    </location>
</feature>
<dbReference type="AlphaFoldDB" id="A0A942DWG3"/>
<dbReference type="InterPro" id="IPR049712">
    <property type="entry name" value="Poly_export"/>
</dbReference>
<dbReference type="RefSeq" id="WP_188254496.1">
    <property type="nucleotide sequence ID" value="NZ_JABVCF010000004.1"/>
</dbReference>
<gene>
    <name evidence="4" type="ORF">KEU06_09995</name>
</gene>
<evidence type="ECO:0000259" key="3">
    <source>
        <dbReference type="Pfam" id="PF02563"/>
    </source>
</evidence>
<protein>
    <submittedName>
        <fullName evidence="4">Polysaccharide export protein</fullName>
    </submittedName>
</protein>
<dbReference type="InterPro" id="IPR003715">
    <property type="entry name" value="Poly_export_N"/>
</dbReference>
<keyword evidence="1 2" id="KW-0732">Signal</keyword>
<dbReference type="PANTHER" id="PTHR33619">
    <property type="entry name" value="POLYSACCHARIDE EXPORT PROTEIN GFCE-RELATED"/>
    <property type="match status" value="1"/>
</dbReference>
<dbReference type="Gene3D" id="3.30.1950.10">
    <property type="entry name" value="wza like domain"/>
    <property type="match status" value="1"/>
</dbReference>
<dbReference type="GO" id="GO:0015159">
    <property type="term" value="F:polysaccharide transmembrane transporter activity"/>
    <property type="evidence" value="ECO:0007669"/>
    <property type="project" value="InterPro"/>
</dbReference>
<evidence type="ECO:0000313" key="5">
    <source>
        <dbReference type="Proteomes" id="UP000680348"/>
    </source>
</evidence>
<keyword evidence="5" id="KW-1185">Reference proteome</keyword>
<evidence type="ECO:0000256" key="2">
    <source>
        <dbReference type="SAM" id="SignalP"/>
    </source>
</evidence>
<evidence type="ECO:0000256" key="1">
    <source>
        <dbReference type="ARBA" id="ARBA00022729"/>
    </source>
</evidence>
<proteinExistence type="predicted"/>
<organism evidence="4 5">
    <name type="scientific">Pseudaminobacter soli</name>
    <name type="common">ex Zhang et al. 2022</name>
    <dbReference type="NCBI Taxonomy" id="2831468"/>
    <lineage>
        <taxon>Bacteria</taxon>
        <taxon>Pseudomonadati</taxon>
        <taxon>Pseudomonadota</taxon>
        <taxon>Alphaproteobacteria</taxon>
        <taxon>Hyphomicrobiales</taxon>
        <taxon>Phyllobacteriaceae</taxon>
        <taxon>Pseudaminobacter</taxon>
    </lineage>
</organism>
<accession>A0A942DWG3</accession>
<dbReference type="Gene3D" id="3.10.560.10">
    <property type="entry name" value="Outer membrane lipoprotein wza domain like"/>
    <property type="match status" value="2"/>
</dbReference>
<dbReference type="Proteomes" id="UP000680348">
    <property type="component" value="Unassembled WGS sequence"/>
</dbReference>
<dbReference type="PROSITE" id="PS51257">
    <property type="entry name" value="PROKAR_LIPOPROTEIN"/>
    <property type="match status" value="1"/>
</dbReference>
<dbReference type="PANTHER" id="PTHR33619:SF3">
    <property type="entry name" value="POLYSACCHARIDE EXPORT PROTEIN GFCE-RELATED"/>
    <property type="match status" value="1"/>
</dbReference>
<feature type="domain" description="Polysaccharide export protein N-terminal" evidence="3">
    <location>
        <begin position="98"/>
        <end position="177"/>
    </location>
</feature>
<sequence length="401" mass="42546">MSMQKRAGSAFAGAKRLFAVAAVPLAMAGCTVFPSDGPLADQVVAASANKGQTPQRVKHNTVFDVVDMDPNVAEIVAAYRSPAFHKTFGMGGGGGNPTIGVGDVLQITIFEAGPDGLFSTSDKKSTEVVVTVQPDGRAQVPYIGTLRFAGNTLESVRGTIAEALKTRAVEPDVIVTLATNASRTVAVNGVVGSPSLVPLGLSPERVTEVIAKAGGPRNPPYDTYVTLTRGGRTGKALFQTLIEQPKENIYISPGDQLFLSFDPQTFTVLGSTGQSSKIPLGAASISVIEATALAGGAKAERANPKGLFIFRYEHAEVLRQVLGERRFAELAAKGLRSNQDDMYPIVYRIDLAKPDSYLVGQTFPIRNKDVLYLAHHPSVEISKFLATVVQFAVVGRLANQF</sequence>
<feature type="signal peptide" evidence="2">
    <location>
        <begin position="1"/>
        <end position="28"/>
    </location>
</feature>
<comment type="caution">
    <text evidence="4">The sequence shown here is derived from an EMBL/GenBank/DDBJ whole genome shotgun (WGS) entry which is preliminary data.</text>
</comment>